<protein>
    <recommendedName>
        <fullName evidence="3">Cytidylate kinase-like family protein</fullName>
    </recommendedName>
</protein>
<comment type="caution">
    <text evidence="1">The sequence shown here is derived from an EMBL/GenBank/DDBJ whole genome shotgun (WGS) entry which is preliminary data.</text>
</comment>
<keyword evidence="2" id="KW-1185">Reference proteome</keyword>
<organism evidence="1 2">
    <name type="scientific">Bellilinea caldifistulae</name>
    <dbReference type="NCBI Taxonomy" id="360411"/>
    <lineage>
        <taxon>Bacteria</taxon>
        <taxon>Bacillati</taxon>
        <taxon>Chloroflexota</taxon>
        <taxon>Anaerolineae</taxon>
        <taxon>Anaerolineales</taxon>
        <taxon>Anaerolineaceae</taxon>
        <taxon>Bellilinea</taxon>
    </lineage>
</organism>
<dbReference type="RefSeq" id="WP_062158955.1">
    <property type="nucleotide sequence ID" value="NZ_DF967971.1"/>
</dbReference>
<evidence type="ECO:0000313" key="2">
    <source>
        <dbReference type="Proteomes" id="UP000050514"/>
    </source>
</evidence>
<dbReference type="Proteomes" id="UP000050514">
    <property type="component" value="Unassembled WGS sequence"/>
</dbReference>
<name>A0A0N8GM05_9CHLR</name>
<dbReference type="STRING" id="360411.AC812_14410"/>
<dbReference type="AlphaFoldDB" id="A0A0N8GM05"/>
<evidence type="ECO:0008006" key="3">
    <source>
        <dbReference type="Google" id="ProtNLM"/>
    </source>
</evidence>
<accession>A0A0N8GM05</accession>
<sequence length="191" mass="21391">MDVVTISRQMGSWGSVIGKLVAERMGFQLVWRDLINQAALRAGAPEVALAMIDELGLLGVNPTGQQQQDYLNAVSQVLHELADAGKVVIIGRAGQVVLRGHPRVFHVRVVADEEVRVQRIVEEKKVYPKAARAQILASDRARKLYLSRYYQVDWNDPCLYHLVINTGRISCEVAAEMICHALNRLPEQIIR</sequence>
<dbReference type="OrthoDB" id="163373at2"/>
<dbReference type="EMBL" id="LGHJ01000019">
    <property type="protein sequence ID" value="KPL73954.1"/>
    <property type="molecule type" value="Genomic_DNA"/>
</dbReference>
<evidence type="ECO:0000313" key="1">
    <source>
        <dbReference type="EMBL" id="KPL73954.1"/>
    </source>
</evidence>
<proteinExistence type="predicted"/>
<dbReference type="Gene3D" id="3.40.50.300">
    <property type="entry name" value="P-loop containing nucleotide triphosphate hydrolases"/>
    <property type="match status" value="1"/>
</dbReference>
<dbReference type="Pfam" id="PF13189">
    <property type="entry name" value="Cytidylate_kin2"/>
    <property type="match status" value="1"/>
</dbReference>
<gene>
    <name evidence="1" type="ORF">AC812_14410</name>
</gene>
<reference evidence="1 2" key="1">
    <citation type="submission" date="2015-07" db="EMBL/GenBank/DDBJ databases">
        <title>Draft genome of Bellilinea caldifistulae DSM 17877.</title>
        <authorList>
            <person name="Hemp J."/>
            <person name="Ward L.M."/>
            <person name="Pace L.A."/>
            <person name="Fischer W.W."/>
        </authorList>
    </citation>
    <scope>NUCLEOTIDE SEQUENCE [LARGE SCALE GENOMIC DNA]</scope>
    <source>
        <strain evidence="1 2">GOMI-1</strain>
    </source>
</reference>
<dbReference type="InterPro" id="IPR027417">
    <property type="entry name" value="P-loop_NTPase"/>
</dbReference>
<dbReference type="SUPFAM" id="SSF52540">
    <property type="entry name" value="P-loop containing nucleoside triphosphate hydrolases"/>
    <property type="match status" value="1"/>
</dbReference>